<feature type="region of interest" description="Disordered" evidence="2">
    <location>
        <begin position="692"/>
        <end position="712"/>
    </location>
</feature>
<name>A0A344UQA0_9ACTN</name>
<keyword evidence="1" id="KW-0175">Coiled coil</keyword>
<dbReference type="PANTHER" id="PTHR41259:SF1">
    <property type="entry name" value="DOUBLE-STRAND BREAK REPAIR RAD50 ATPASE, PUTATIVE-RELATED"/>
    <property type="match status" value="1"/>
</dbReference>
<dbReference type="Gene3D" id="3.40.50.300">
    <property type="entry name" value="P-loop containing nucleotide triphosphate hydrolases"/>
    <property type="match status" value="2"/>
</dbReference>
<dbReference type="Pfam" id="PF13175">
    <property type="entry name" value="AAA_15"/>
    <property type="match status" value="1"/>
</dbReference>
<sequence length="909" mass="99393">MRLHRIHVENFKSVEDRTLELPDTGLVIAEGLNEVGKTSMVEALDMLLDPKFKATSKRAEVKAAQPYGTDLPVIVEAEFTVGGVRLVHSKRFLAQPAARLEFLSGPRAGDVLTDERATDTMAEIWQGTDQTLWRALRHMQSDSLEALSLKSSTALTSALDRASRIEDAGPGDHRADDTTLLEAAEKEFAKYWTGTGKPGKQLKDATTALERSEAELAVARRDLDEVDTVVTELQTAEEDLRAQRRDVGRLEKESAADATALKALEGLEQQVTEARRTERDAQQRLDTAASARQARRQAVEEVDTARQQVSETKAAAEKAHDAAGDVEEEYREADERWDACEKARLDARRAWQEARATVSGLRDHDRLARLDAIIGRLSGVRIELREAEGRLEGNLASAKGLKAAEKASARLAAARTKLEVASPRMRIERLDDDAPALAVDGRPIEDEGDGGAVDRVVDRPAVVEVADAWRITVTPASDVDKLAHDVERAERELTQALEPMGAATLEAARELLAARGRDESLATGLRERLERELADVDEWEDDSQERSVAGLTELRARVAARVGDAAGDDADADDTGAEAGSGDVGDAGLTVGQAEEAAARCEAAHDEAELAEKAARAAREAVGERRSAAREADSAAASTLTAARGQAERLAARLEEARGIATDEDLDARVETEDTAHWEAEGELEKVSGELAEHSPDEVREAARASQARFEKASDRLGRTGTRWAGLDGQLRGMDRSGRQDRFDDMEGRVHRLRIEVTALTKRADAARLLRDTLVRHRDEERRRYLEPFTRQIETLGRGVFGADLAVRVDDSLTVTQRQLGGKWLAWDQLSTGAKEQLGLVVRLATARLVSPEDGVPVILDDALVYSDRVRCGRMLKEVSSGSQANQVVVFTSAPERYDAVDAVHVDFR</sequence>
<feature type="region of interest" description="Disordered" evidence="2">
    <location>
        <begin position="304"/>
        <end position="330"/>
    </location>
</feature>
<accession>A0A344UQA0</accession>
<dbReference type="InterPro" id="IPR027417">
    <property type="entry name" value="P-loop_NTPase"/>
</dbReference>
<dbReference type="OrthoDB" id="3177877at2"/>
<gene>
    <name evidence="4" type="primary">smc_2</name>
    <name evidence="4" type="ORF">JS278_00251</name>
</gene>
<dbReference type="EMBL" id="CP025198">
    <property type="protein sequence ID" value="AXE37448.1"/>
    <property type="molecule type" value="Genomic_DNA"/>
</dbReference>
<proteinExistence type="predicted"/>
<feature type="compositionally biased region" description="Acidic residues" evidence="2">
    <location>
        <begin position="566"/>
        <end position="576"/>
    </location>
</feature>
<feature type="coiled-coil region" evidence="1">
    <location>
        <begin position="591"/>
        <end position="621"/>
    </location>
</feature>
<feature type="compositionally biased region" description="Basic and acidic residues" evidence="2">
    <location>
        <begin position="314"/>
        <end position="323"/>
    </location>
</feature>
<dbReference type="PANTHER" id="PTHR41259">
    <property type="entry name" value="DOUBLE-STRAND BREAK REPAIR RAD50 ATPASE, PUTATIVE-RELATED"/>
    <property type="match status" value="1"/>
</dbReference>
<evidence type="ECO:0000313" key="4">
    <source>
        <dbReference type="EMBL" id="AXE37448.1"/>
    </source>
</evidence>
<dbReference type="Proteomes" id="UP000251995">
    <property type="component" value="Chromosome"/>
</dbReference>
<protein>
    <submittedName>
        <fullName evidence="4">Chromosome partition protein Smc</fullName>
    </submittedName>
</protein>
<evidence type="ECO:0000313" key="5">
    <source>
        <dbReference type="Proteomes" id="UP000251995"/>
    </source>
</evidence>
<dbReference type="RefSeq" id="WP_114043602.1">
    <property type="nucleotide sequence ID" value="NZ_CP025198.1"/>
</dbReference>
<dbReference type="AlphaFoldDB" id="A0A344UQA0"/>
<feature type="domain" description="Endonuclease GajA/Old nuclease/RecF-like AAA" evidence="3">
    <location>
        <begin position="1"/>
        <end position="332"/>
    </location>
</feature>
<organism evidence="4 5">
    <name type="scientific">Acidipropionibacterium virtanenii</name>
    <dbReference type="NCBI Taxonomy" id="2057246"/>
    <lineage>
        <taxon>Bacteria</taxon>
        <taxon>Bacillati</taxon>
        <taxon>Actinomycetota</taxon>
        <taxon>Actinomycetes</taxon>
        <taxon>Propionibacteriales</taxon>
        <taxon>Propionibacteriaceae</taxon>
        <taxon>Acidipropionibacterium</taxon>
    </lineage>
</organism>
<evidence type="ECO:0000259" key="3">
    <source>
        <dbReference type="Pfam" id="PF13175"/>
    </source>
</evidence>
<keyword evidence="5" id="KW-1185">Reference proteome</keyword>
<dbReference type="InterPro" id="IPR041685">
    <property type="entry name" value="AAA_GajA/Old/RecF-like"/>
</dbReference>
<evidence type="ECO:0000256" key="1">
    <source>
        <dbReference type="SAM" id="Coils"/>
    </source>
</evidence>
<feature type="region of interest" description="Disordered" evidence="2">
    <location>
        <begin position="565"/>
        <end position="588"/>
    </location>
</feature>
<dbReference type="KEGG" id="acij:JS278_00251"/>
<reference evidence="4 5" key="1">
    <citation type="submission" date="2017-12" db="EMBL/GenBank/DDBJ databases">
        <title>The whole genome sequence of the Acidipropionibacterium virtanenii sp. nov. type strain JS278.</title>
        <authorList>
            <person name="Laine P."/>
            <person name="Deptula P."/>
            <person name="Varmanen P."/>
            <person name="Auvinen P."/>
        </authorList>
    </citation>
    <scope>NUCLEOTIDE SEQUENCE [LARGE SCALE GENOMIC DNA]</scope>
    <source>
        <strain evidence="4 5">JS278</strain>
    </source>
</reference>
<dbReference type="SUPFAM" id="SSF52540">
    <property type="entry name" value="P-loop containing nucleoside triphosphate hydrolases"/>
    <property type="match status" value="1"/>
</dbReference>
<evidence type="ECO:0000256" key="2">
    <source>
        <dbReference type="SAM" id="MobiDB-lite"/>
    </source>
</evidence>